<evidence type="ECO:0000256" key="1">
    <source>
        <dbReference type="SAM" id="MobiDB-lite"/>
    </source>
</evidence>
<proteinExistence type="predicted"/>
<feature type="region of interest" description="Disordered" evidence="1">
    <location>
        <begin position="1"/>
        <end position="54"/>
    </location>
</feature>
<evidence type="ECO:0000313" key="2">
    <source>
        <dbReference type="EMBL" id="KAK6753377.1"/>
    </source>
</evidence>
<name>A0ABR1DSG4_NECAM</name>
<dbReference type="EMBL" id="JAVFWL010000005">
    <property type="protein sequence ID" value="KAK6753377.1"/>
    <property type="molecule type" value="Genomic_DNA"/>
</dbReference>
<feature type="compositionally biased region" description="Basic and acidic residues" evidence="1">
    <location>
        <begin position="23"/>
        <end position="36"/>
    </location>
</feature>
<gene>
    <name evidence="2" type="primary">Necator_chrV.g17560</name>
    <name evidence="2" type="ORF">RB195_012770</name>
</gene>
<evidence type="ECO:0000313" key="3">
    <source>
        <dbReference type="Proteomes" id="UP001303046"/>
    </source>
</evidence>
<protein>
    <submittedName>
        <fullName evidence="2">Uncharacterized protein</fullName>
    </submittedName>
</protein>
<dbReference type="Proteomes" id="UP001303046">
    <property type="component" value="Unassembled WGS sequence"/>
</dbReference>
<accession>A0ABR1DSG4</accession>
<sequence>MLPNDFSHSVESESERKRRKERKEKEEGQGKEEFSKCHNRMLGTRENLKPPGDSKAKLMEFDVAVLQGTTLSKKEQN</sequence>
<organism evidence="2 3">
    <name type="scientific">Necator americanus</name>
    <name type="common">Human hookworm</name>
    <dbReference type="NCBI Taxonomy" id="51031"/>
    <lineage>
        <taxon>Eukaryota</taxon>
        <taxon>Metazoa</taxon>
        <taxon>Ecdysozoa</taxon>
        <taxon>Nematoda</taxon>
        <taxon>Chromadorea</taxon>
        <taxon>Rhabditida</taxon>
        <taxon>Rhabditina</taxon>
        <taxon>Rhabditomorpha</taxon>
        <taxon>Strongyloidea</taxon>
        <taxon>Ancylostomatidae</taxon>
        <taxon>Bunostominae</taxon>
        <taxon>Necator</taxon>
    </lineage>
</organism>
<comment type="caution">
    <text evidence="2">The sequence shown here is derived from an EMBL/GenBank/DDBJ whole genome shotgun (WGS) entry which is preliminary data.</text>
</comment>
<reference evidence="2 3" key="1">
    <citation type="submission" date="2023-08" db="EMBL/GenBank/DDBJ databases">
        <title>A Necator americanus chromosomal reference genome.</title>
        <authorList>
            <person name="Ilik V."/>
            <person name="Petrzelkova K.J."/>
            <person name="Pardy F."/>
            <person name="Fuh T."/>
            <person name="Niatou-Singa F.S."/>
            <person name="Gouil Q."/>
            <person name="Baker L."/>
            <person name="Ritchie M.E."/>
            <person name="Jex A.R."/>
            <person name="Gazzola D."/>
            <person name="Li H."/>
            <person name="Toshio Fujiwara R."/>
            <person name="Zhan B."/>
            <person name="Aroian R.V."/>
            <person name="Pafco B."/>
            <person name="Schwarz E.M."/>
        </authorList>
    </citation>
    <scope>NUCLEOTIDE SEQUENCE [LARGE SCALE GENOMIC DNA]</scope>
    <source>
        <strain evidence="2 3">Aroian</strain>
        <tissue evidence="2">Whole animal</tissue>
    </source>
</reference>
<keyword evidence="3" id="KW-1185">Reference proteome</keyword>